<dbReference type="AlphaFoldDB" id="A0A0F9RZF7"/>
<dbReference type="EMBL" id="LAZR01000889">
    <property type="protein sequence ID" value="KKN55327.1"/>
    <property type="molecule type" value="Genomic_DNA"/>
</dbReference>
<name>A0A0F9RZF7_9ZZZZ</name>
<sequence>MPKLTDTDLELICEAIKTYATLRDAAWAATVGESNLCDIRQGKRDPSDAVLERMAAAWDMTCKIKPPTVTLGPSKRKPWKA</sequence>
<accession>A0A0F9RZF7</accession>
<evidence type="ECO:0000313" key="1">
    <source>
        <dbReference type="EMBL" id="KKN55327.1"/>
    </source>
</evidence>
<organism evidence="1">
    <name type="scientific">marine sediment metagenome</name>
    <dbReference type="NCBI Taxonomy" id="412755"/>
    <lineage>
        <taxon>unclassified sequences</taxon>
        <taxon>metagenomes</taxon>
        <taxon>ecological metagenomes</taxon>
    </lineage>
</organism>
<proteinExistence type="predicted"/>
<comment type="caution">
    <text evidence="1">The sequence shown here is derived from an EMBL/GenBank/DDBJ whole genome shotgun (WGS) entry which is preliminary data.</text>
</comment>
<gene>
    <name evidence="1" type="ORF">LCGC14_0583170</name>
</gene>
<reference evidence="1" key="1">
    <citation type="journal article" date="2015" name="Nature">
        <title>Complex archaea that bridge the gap between prokaryotes and eukaryotes.</title>
        <authorList>
            <person name="Spang A."/>
            <person name="Saw J.H."/>
            <person name="Jorgensen S.L."/>
            <person name="Zaremba-Niedzwiedzka K."/>
            <person name="Martijn J."/>
            <person name="Lind A.E."/>
            <person name="van Eijk R."/>
            <person name="Schleper C."/>
            <person name="Guy L."/>
            <person name="Ettema T.J."/>
        </authorList>
    </citation>
    <scope>NUCLEOTIDE SEQUENCE</scope>
</reference>
<evidence type="ECO:0008006" key="2">
    <source>
        <dbReference type="Google" id="ProtNLM"/>
    </source>
</evidence>
<protein>
    <recommendedName>
        <fullName evidence="2">HTH cro/C1-type domain-containing protein</fullName>
    </recommendedName>
</protein>